<dbReference type="AlphaFoldDB" id="D5EP65"/>
<dbReference type="EMBL" id="CP001998">
    <property type="protein sequence ID" value="ADE55575.1"/>
    <property type="molecule type" value="Genomic_DNA"/>
</dbReference>
<proteinExistence type="predicted"/>
<name>D5EP65_CORAD</name>
<dbReference type="Proteomes" id="UP000000925">
    <property type="component" value="Chromosome"/>
</dbReference>
<organism evidence="1 2">
    <name type="scientific">Coraliomargarita akajimensis (strain DSM 45221 / IAM 15411 / JCM 23193 / KCTC 12865 / 04OKA010-24)</name>
    <dbReference type="NCBI Taxonomy" id="583355"/>
    <lineage>
        <taxon>Bacteria</taxon>
        <taxon>Pseudomonadati</taxon>
        <taxon>Verrucomicrobiota</taxon>
        <taxon>Opitutia</taxon>
        <taxon>Puniceicoccales</taxon>
        <taxon>Coraliomargaritaceae</taxon>
        <taxon>Coraliomargarita</taxon>
    </lineage>
</organism>
<dbReference type="OrthoDB" id="1448692at2"/>
<dbReference type="STRING" id="583355.Caka_2559"/>
<gene>
    <name evidence="1" type="ordered locus">Caka_2559</name>
</gene>
<evidence type="ECO:0000313" key="1">
    <source>
        <dbReference type="EMBL" id="ADE55575.1"/>
    </source>
</evidence>
<accession>D5EP65</accession>
<dbReference type="eggNOG" id="ENOG5032CGS">
    <property type="taxonomic scope" value="Bacteria"/>
</dbReference>
<dbReference type="KEGG" id="caa:Caka_2559"/>
<protein>
    <recommendedName>
        <fullName evidence="3">STAS/SEC14 domain-containing protein</fullName>
    </recommendedName>
</protein>
<evidence type="ECO:0000313" key="2">
    <source>
        <dbReference type="Proteomes" id="UP000000925"/>
    </source>
</evidence>
<evidence type="ECO:0008006" key="3">
    <source>
        <dbReference type="Google" id="ProtNLM"/>
    </source>
</evidence>
<dbReference type="HOGENOM" id="CLU_1945109_0_0_0"/>
<dbReference type="RefSeq" id="WP_013044297.1">
    <property type="nucleotide sequence ID" value="NC_014008.1"/>
</dbReference>
<keyword evidence="2" id="KW-1185">Reference proteome</keyword>
<sequence>MPFTTEWIEHGVIWRYSGILTGEELIQSNLDIYGDPRFDDLRFQIVDLREITELDVNDRCMKRIAHLDMAAARTNPRIRVAVIEGKAHSHLNNAYLSSVQDGHWPAAAFSSEAEALQWARRHDTDPVLR</sequence>
<reference evidence="1 2" key="1">
    <citation type="journal article" date="2010" name="Stand. Genomic Sci.">
        <title>Complete genome sequence of Coraliomargarita akajimensis type strain (04OKA010-24).</title>
        <authorList>
            <person name="Mavromatis K."/>
            <person name="Abt B."/>
            <person name="Brambilla E."/>
            <person name="Lapidus A."/>
            <person name="Copeland A."/>
            <person name="Deshpande S."/>
            <person name="Nolan M."/>
            <person name="Lucas S."/>
            <person name="Tice H."/>
            <person name="Cheng J.F."/>
            <person name="Han C."/>
            <person name="Detter J.C."/>
            <person name="Woyke T."/>
            <person name="Goodwin L."/>
            <person name="Pitluck S."/>
            <person name="Held B."/>
            <person name="Brettin T."/>
            <person name="Tapia R."/>
            <person name="Ivanova N."/>
            <person name="Mikhailova N."/>
            <person name="Pati A."/>
            <person name="Liolios K."/>
            <person name="Chen A."/>
            <person name="Palaniappan K."/>
            <person name="Land M."/>
            <person name="Hauser L."/>
            <person name="Chang Y.J."/>
            <person name="Jeffries C.D."/>
            <person name="Rohde M."/>
            <person name="Goker M."/>
            <person name="Bristow J."/>
            <person name="Eisen J.A."/>
            <person name="Markowitz V."/>
            <person name="Hugenholtz P."/>
            <person name="Klenk H.P."/>
            <person name="Kyrpides N.C."/>
        </authorList>
    </citation>
    <scope>NUCLEOTIDE SEQUENCE [LARGE SCALE GENOMIC DNA]</scope>
    <source>
        <strain evidence="2">DSM 45221 / IAM 15411 / JCM 23193 / KCTC 12865</strain>
    </source>
</reference>